<name>A0A146JZT7_9EUKA</name>
<organism evidence="2">
    <name type="scientific">Trepomonas sp. PC1</name>
    <dbReference type="NCBI Taxonomy" id="1076344"/>
    <lineage>
        <taxon>Eukaryota</taxon>
        <taxon>Metamonada</taxon>
        <taxon>Diplomonadida</taxon>
        <taxon>Hexamitidae</taxon>
        <taxon>Hexamitinae</taxon>
        <taxon>Trepomonas</taxon>
    </lineage>
</organism>
<feature type="coiled-coil region" evidence="1">
    <location>
        <begin position="79"/>
        <end position="115"/>
    </location>
</feature>
<dbReference type="EMBL" id="GDID01006569">
    <property type="protein sequence ID" value="JAP90037.1"/>
    <property type="molecule type" value="Transcribed_RNA"/>
</dbReference>
<evidence type="ECO:0000313" key="2">
    <source>
        <dbReference type="EMBL" id="JAP90037.1"/>
    </source>
</evidence>
<keyword evidence="1" id="KW-0175">Coiled coil</keyword>
<proteinExistence type="predicted"/>
<gene>
    <name evidence="2" type="ORF">TPC1_30468</name>
</gene>
<dbReference type="AlphaFoldDB" id="A0A146JZT7"/>
<reference evidence="2" key="1">
    <citation type="submission" date="2015-07" db="EMBL/GenBank/DDBJ databases">
        <title>Adaptation to a free-living lifestyle via gene acquisitions in the diplomonad Trepomonas sp. PC1.</title>
        <authorList>
            <person name="Xu F."/>
            <person name="Jerlstrom-Hultqvist J."/>
            <person name="Kolisko M."/>
            <person name="Simpson A.G.B."/>
            <person name="Roger A.J."/>
            <person name="Svard S.G."/>
            <person name="Andersson J.O."/>
        </authorList>
    </citation>
    <scope>NUCLEOTIDE SEQUENCE</scope>
    <source>
        <strain evidence="2">PC1</strain>
    </source>
</reference>
<evidence type="ECO:0000256" key="1">
    <source>
        <dbReference type="SAM" id="Coils"/>
    </source>
</evidence>
<feature type="non-terminal residue" evidence="2">
    <location>
        <position position="1"/>
    </location>
</feature>
<accession>A0A146JZT7</accession>
<protein>
    <submittedName>
        <fullName evidence="2">Uncharacterized protein</fullName>
    </submittedName>
</protein>
<sequence length="578" mass="66552">EDKIIVIIRGLCNLNSISLLFKEMLKHQEKLSKLFFFTAPILNKELLEQLIEKLSKFEFTFIDSAKLYHPTQQYQLTVINKVQNTIKEQDQQLQLENSKKESSDSQVELNEALNEIEPQNINLDDHQLFDLNETTITQQQENKSTNQIQEKALENQNSQIQEQIAEEVKVLDFSEESEENQNFVNESASQIAQNVTKHEKIIENSQTVQYLPNQASFTHNFRHLQHGIEVLQPITDYINDFQKENHIQAFCLPNQMRNQVIQSESHQAAYSPPLKEVGCMVKLDLYNMTKNTVKMQIDQFVGPCTKIQPHSNQCSICGKVATSLEEIIPMSPEFEKTPSNFDFYGFQHPFLFCGYFNALFCTKCVQNRHFIGLFEKDADVPVCDQAITEFQQNFNVQNSQMQQYVDFELLQIQKVLIKHQFSAKNCQKMVKVLNRLFGKDYYVNGGLSYSDFCQFHKNFQFQVSTEQKKLLQLLRDSKKLQKNKIVQMMANSEIVEINNIKLLLTVACGLIVLHELDCEICSSIEAKCVCGESLDLCYQAEVFFQVLAGKKKGLCICSNCLSIVHIGCVVNGVCKQCK</sequence>